<dbReference type="GO" id="GO:0008237">
    <property type="term" value="F:metallopeptidase activity"/>
    <property type="evidence" value="ECO:0007669"/>
    <property type="project" value="UniProtKB-KW"/>
</dbReference>
<feature type="compositionally biased region" description="Low complexity" evidence="2">
    <location>
        <begin position="341"/>
        <end position="350"/>
    </location>
</feature>
<evidence type="ECO:0000256" key="2">
    <source>
        <dbReference type="SAM" id="MobiDB-lite"/>
    </source>
</evidence>
<keyword evidence="5" id="KW-1185">Reference proteome</keyword>
<protein>
    <submittedName>
        <fullName evidence="4">Mov34/MPN/PAD-1 family protein</fullName>
    </submittedName>
</protein>
<evidence type="ECO:0000259" key="3">
    <source>
        <dbReference type="PROSITE" id="PS50249"/>
    </source>
</evidence>
<dbReference type="EMBL" id="CP036349">
    <property type="protein sequence ID" value="QDV73052.1"/>
    <property type="molecule type" value="Genomic_DNA"/>
</dbReference>
<evidence type="ECO:0000256" key="1">
    <source>
        <dbReference type="ARBA" id="ARBA00023049"/>
    </source>
</evidence>
<feature type="domain" description="MPN" evidence="3">
    <location>
        <begin position="29"/>
        <end position="170"/>
    </location>
</feature>
<dbReference type="PANTHER" id="PTHR10410">
    <property type="entry name" value="EUKARYOTIC TRANSLATION INITIATION FACTOR 3 -RELATED"/>
    <property type="match status" value="1"/>
</dbReference>
<dbReference type="PROSITE" id="PS50249">
    <property type="entry name" value="MPN"/>
    <property type="match status" value="1"/>
</dbReference>
<evidence type="ECO:0000313" key="5">
    <source>
        <dbReference type="Proteomes" id="UP000316426"/>
    </source>
</evidence>
<keyword evidence="1" id="KW-0482">Metalloprotease</keyword>
<reference evidence="4 5" key="1">
    <citation type="submission" date="2019-02" db="EMBL/GenBank/DDBJ databases">
        <title>Deep-cultivation of Planctomycetes and their phenomic and genomic characterization uncovers novel biology.</title>
        <authorList>
            <person name="Wiegand S."/>
            <person name="Jogler M."/>
            <person name="Boedeker C."/>
            <person name="Pinto D."/>
            <person name="Vollmers J."/>
            <person name="Rivas-Marin E."/>
            <person name="Kohn T."/>
            <person name="Peeters S.H."/>
            <person name="Heuer A."/>
            <person name="Rast P."/>
            <person name="Oberbeckmann S."/>
            <person name="Bunk B."/>
            <person name="Jeske O."/>
            <person name="Meyerdierks A."/>
            <person name="Storesund J.E."/>
            <person name="Kallscheuer N."/>
            <person name="Luecker S."/>
            <person name="Lage O.M."/>
            <person name="Pohl T."/>
            <person name="Merkel B.J."/>
            <person name="Hornburger P."/>
            <person name="Mueller R.-W."/>
            <person name="Bruemmer F."/>
            <person name="Labrenz M."/>
            <person name="Spormann A.M."/>
            <person name="Op den Camp H."/>
            <person name="Overmann J."/>
            <person name="Amann R."/>
            <person name="Jetten M.S.M."/>
            <person name="Mascher T."/>
            <person name="Medema M.H."/>
            <person name="Devos D.P."/>
            <person name="Kaster A.-K."/>
            <person name="Ovreas L."/>
            <person name="Rohde M."/>
            <person name="Galperin M.Y."/>
            <person name="Jogler C."/>
        </authorList>
    </citation>
    <scope>NUCLEOTIDE SEQUENCE [LARGE SCALE GENOMIC DNA]</scope>
    <source>
        <strain evidence="4 5">Spa11</strain>
    </source>
</reference>
<gene>
    <name evidence="4" type="ORF">Spa11_12400</name>
</gene>
<sequence>MSGVDVRDLASQPLEGGDFPVSLQSDFRLHFRPAARDKMLSHAGADAAIEICGVLVGRLLKDGDGPYVVVEDCVCCDTATSKFAEVTFTHESWSQINQEMDTKFTDKQIVGWYHSHPNFGVFLSDRDRFIHEHFFSGPGQVAYVIDPVRNEEGVFIWRNGTTAALPHYWVGDSIRLTQLHEYSVRRPETEQENPPAGRPSTAEAAWFTGLVPLLLLSALAFLLGHTSSRLQTSWERQRVVDGVVAHYGVNKLVKLGLQESLAVVSNRLKELASASERLAKAARDTDASSNDETLKAQRQIERGFRDCIDALQQIGDRFGYDEFERRALAVYLAEKQAGVGAPSTTPAPTKSLPPPPAAPDQAPTVGEPASNAPQEDGE</sequence>
<dbReference type="Pfam" id="PF01398">
    <property type="entry name" value="JAB"/>
    <property type="match status" value="1"/>
</dbReference>
<dbReference type="RefSeq" id="WP_145109381.1">
    <property type="nucleotide sequence ID" value="NZ_CP036349.1"/>
</dbReference>
<keyword evidence="1" id="KW-0645">Protease</keyword>
<accession>A0A518K5I2</accession>
<dbReference type="InterPro" id="IPR037518">
    <property type="entry name" value="MPN"/>
</dbReference>
<dbReference type="SMART" id="SM00232">
    <property type="entry name" value="JAB_MPN"/>
    <property type="match status" value="1"/>
</dbReference>
<organism evidence="4 5">
    <name type="scientific">Botrimarina mediterranea</name>
    <dbReference type="NCBI Taxonomy" id="2528022"/>
    <lineage>
        <taxon>Bacteria</taxon>
        <taxon>Pseudomonadati</taxon>
        <taxon>Planctomycetota</taxon>
        <taxon>Planctomycetia</taxon>
        <taxon>Pirellulales</taxon>
        <taxon>Lacipirellulaceae</taxon>
        <taxon>Botrimarina</taxon>
    </lineage>
</organism>
<name>A0A518K5I2_9BACT</name>
<keyword evidence="1" id="KW-0378">Hydrolase</keyword>
<dbReference type="KEGG" id="bmei:Spa11_12400"/>
<dbReference type="InterPro" id="IPR050242">
    <property type="entry name" value="JAMM_MPN+_peptidase_M67A"/>
</dbReference>
<dbReference type="Proteomes" id="UP000316426">
    <property type="component" value="Chromosome"/>
</dbReference>
<dbReference type="AlphaFoldDB" id="A0A518K5I2"/>
<dbReference type="InterPro" id="IPR000555">
    <property type="entry name" value="JAMM/MPN+_dom"/>
</dbReference>
<evidence type="ECO:0000313" key="4">
    <source>
        <dbReference type="EMBL" id="QDV73052.1"/>
    </source>
</evidence>
<feature type="region of interest" description="Disordered" evidence="2">
    <location>
        <begin position="337"/>
        <end position="378"/>
    </location>
</feature>
<dbReference type="Gene3D" id="3.40.140.10">
    <property type="entry name" value="Cytidine Deaminase, domain 2"/>
    <property type="match status" value="1"/>
</dbReference>
<dbReference type="SUPFAM" id="SSF102712">
    <property type="entry name" value="JAB1/MPN domain"/>
    <property type="match status" value="1"/>
</dbReference>
<proteinExistence type="predicted"/>